<proteinExistence type="predicted"/>
<organism evidence="1 2">
    <name type="scientific">Lagenidium giganteum</name>
    <dbReference type="NCBI Taxonomy" id="4803"/>
    <lineage>
        <taxon>Eukaryota</taxon>
        <taxon>Sar</taxon>
        <taxon>Stramenopiles</taxon>
        <taxon>Oomycota</taxon>
        <taxon>Peronosporomycetes</taxon>
        <taxon>Pythiales</taxon>
        <taxon>Pythiaceae</taxon>
    </lineage>
</organism>
<comment type="caution">
    <text evidence="1">The sequence shown here is derived from an EMBL/GenBank/DDBJ whole genome shotgun (WGS) entry which is preliminary data.</text>
</comment>
<dbReference type="EMBL" id="DAKRPA010000086">
    <property type="protein sequence ID" value="DAZ99316.1"/>
    <property type="molecule type" value="Genomic_DNA"/>
</dbReference>
<name>A0AAV2YY64_9STRA</name>
<gene>
    <name evidence="1" type="ORF">N0F65_005484</name>
</gene>
<accession>A0AAV2YY64</accession>
<dbReference type="Proteomes" id="UP001146120">
    <property type="component" value="Unassembled WGS sequence"/>
</dbReference>
<dbReference type="AlphaFoldDB" id="A0AAV2YY64"/>
<evidence type="ECO:0000313" key="2">
    <source>
        <dbReference type="Proteomes" id="UP001146120"/>
    </source>
</evidence>
<evidence type="ECO:0000313" key="1">
    <source>
        <dbReference type="EMBL" id="DAZ99316.1"/>
    </source>
</evidence>
<reference evidence="1" key="2">
    <citation type="journal article" date="2023" name="Microbiol Resour">
        <title>Decontamination and Annotation of the Draft Genome Sequence of the Oomycete Lagenidium giganteum ARSEF 373.</title>
        <authorList>
            <person name="Morgan W.R."/>
            <person name="Tartar A."/>
        </authorList>
    </citation>
    <scope>NUCLEOTIDE SEQUENCE</scope>
    <source>
        <strain evidence="1">ARSEF 373</strain>
    </source>
</reference>
<sequence length="143" mass="16002">MLRIPDVAYIPRDHATDALILSLGLIPTLMLSITRCDEYFPHVEIASFDASDNESWRDLDDGAVFPGFARFCEDLGDVLDQESGSSSEEKRTLFVQRMAVDNDSVNVVNGLLIKNRTVLQVREVGVEQFVRDVSPSEVQVKTK</sequence>
<keyword evidence="2" id="KW-1185">Reference proteome</keyword>
<protein>
    <submittedName>
        <fullName evidence="1">Uncharacterized protein</fullName>
    </submittedName>
</protein>
<reference evidence="1" key="1">
    <citation type="submission" date="2022-11" db="EMBL/GenBank/DDBJ databases">
        <authorList>
            <person name="Morgan W.R."/>
            <person name="Tartar A."/>
        </authorList>
    </citation>
    <scope>NUCLEOTIDE SEQUENCE</scope>
    <source>
        <strain evidence="1">ARSEF 373</strain>
    </source>
</reference>